<keyword evidence="9 13" id="KW-0030">Aminoacyl-tRNA synthetase</keyword>
<proteinExistence type="predicted"/>
<dbReference type="PROSITE" id="PS50862">
    <property type="entry name" value="AA_TRNA_LIGASE_II"/>
    <property type="match status" value="1"/>
</dbReference>
<dbReference type="NCBIfam" id="TIGR00409">
    <property type="entry name" value="proS_fam_II"/>
    <property type="match status" value="1"/>
</dbReference>
<dbReference type="SUPFAM" id="SSF55681">
    <property type="entry name" value="Class II aaRS and biotin synthetases"/>
    <property type="match status" value="1"/>
</dbReference>
<dbReference type="Pfam" id="PF00587">
    <property type="entry name" value="tRNA-synt_2b"/>
    <property type="match status" value="1"/>
</dbReference>
<keyword evidence="4" id="KW-0963">Cytoplasm</keyword>
<sequence length="250" mass="28415">MRLTRMFLPTLKESPASAEVVSHRLMLRAGMIRKVAAGIYSLLPLGVRVTKNVEAIVRSEMNRAGAQEVVMPLVVPSELWLESGRWDDYGKEMLRLRDRGDREFCLAPTHEEVITDMVRGDLRSYKQLPLNLYQIQTKFRDEIRPRFGLMRGREFVMKDAYSFHATEECAEREYRDIYSAYTNIFKRCGLEFRAVEAEAGPIGGSFSHEFMVLADTGEDAVVSCTSCAYAANTEKAEIRAPEGMENPEVV</sequence>
<evidence type="ECO:0000256" key="8">
    <source>
        <dbReference type="ARBA" id="ARBA00022917"/>
    </source>
</evidence>
<dbReference type="InterPro" id="IPR004500">
    <property type="entry name" value="Pro-tRNA-synth_IIa_bac-type"/>
</dbReference>
<keyword evidence="5 13" id="KW-0436">Ligase</keyword>
<keyword evidence="6" id="KW-0547">Nucleotide-binding</keyword>
<evidence type="ECO:0000256" key="4">
    <source>
        <dbReference type="ARBA" id="ARBA00022490"/>
    </source>
</evidence>
<dbReference type="GO" id="GO:0004827">
    <property type="term" value="F:proline-tRNA ligase activity"/>
    <property type="evidence" value="ECO:0007669"/>
    <property type="project" value="UniProtKB-EC"/>
</dbReference>
<keyword evidence="8" id="KW-0648">Protein biosynthesis</keyword>
<dbReference type="GO" id="GO:0006433">
    <property type="term" value="P:prolyl-tRNA aminoacylation"/>
    <property type="evidence" value="ECO:0007669"/>
    <property type="project" value="InterPro"/>
</dbReference>
<protein>
    <recommendedName>
        <fullName evidence="3">proline--tRNA ligase</fullName>
        <ecNumber evidence="3">6.1.1.15</ecNumber>
    </recommendedName>
    <alternativeName>
        <fullName evidence="10">Prolyl-tRNA synthetase</fullName>
    </alternativeName>
</protein>
<comment type="catalytic activity">
    <reaction evidence="11">
        <text>tRNA(Pro) + L-proline + ATP = L-prolyl-tRNA(Pro) + AMP + diphosphate</text>
        <dbReference type="Rhea" id="RHEA:14305"/>
        <dbReference type="Rhea" id="RHEA-COMP:9700"/>
        <dbReference type="Rhea" id="RHEA-COMP:9702"/>
        <dbReference type="ChEBI" id="CHEBI:30616"/>
        <dbReference type="ChEBI" id="CHEBI:33019"/>
        <dbReference type="ChEBI" id="CHEBI:60039"/>
        <dbReference type="ChEBI" id="CHEBI:78442"/>
        <dbReference type="ChEBI" id="CHEBI:78532"/>
        <dbReference type="ChEBI" id="CHEBI:456215"/>
        <dbReference type="EC" id="6.1.1.15"/>
    </reaction>
</comment>
<keyword evidence="7" id="KW-0067">ATP-binding</keyword>
<comment type="subunit">
    <text evidence="2">Homodimer.</text>
</comment>
<dbReference type="PANTHER" id="PTHR42753">
    <property type="entry name" value="MITOCHONDRIAL RIBOSOME PROTEIN L39/PROLYL-TRNA LIGASE FAMILY MEMBER"/>
    <property type="match status" value="1"/>
</dbReference>
<dbReference type="CDD" id="cd00779">
    <property type="entry name" value="ProRS_core_prok"/>
    <property type="match status" value="1"/>
</dbReference>
<gene>
    <name evidence="13" type="ORF">MNBD_DELTA02-450</name>
</gene>
<feature type="non-terminal residue" evidence="13">
    <location>
        <position position="250"/>
    </location>
</feature>
<evidence type="ECO:0000256" key="10">
    <source>
        <dbReference type="ARBA" id="ARBA00029731"/>
    </source>
</evidence>
<accession>A0A3B0V9N6</accession>
<evidence type="ECO:0000256" key="3">
    <source>
        <dbReference type="ARBA" id="ARBA00012831"/>
    </source>
</evidence>
<dbReference type="InterPro" id="IPR006195">
    <property type="entry name" value="aa-tRNA-synth_II"/>
</dbReference>
<evidence type="ECO:0000256" key="11">
    <source>
        <dbReference type="ARBA" id="ARBA00047671"/>
    </source>
</evidence>
<evidence type="ECO:0000256" key="1">
    <source>
        <dbReference type="ARBA" id="ARBA00004496"/>
    </source>
</evidence>
<evidence type="ECO:0000256" key="7">
    <source>
        <dbReference type="ARBA" id="ARBA00022840"/>
    </source>
</evidence>
<dbReference type="EMBL" id="UOEZ01000029">
    <property type="protein sequence ID" value="VAW35522.1"/>
    <property type="molecule type" value="Genomic_DNA"/>
</dbReference>
<evidence type="ECO:0000256" key="9">
    <source>
        <dbReference type="ARBA" id="ARBA00023146"/>
    </source>
</evidence>
<dbReference type="InterPro" id="IPR045864">
    <property type="entry name" value="aa-tRNA-synth_II/BPL/LPL"/>
</dbReference>
<evidence type="ECO:0000259" key="12">
    <source>
        <dbReference type="PROSITE" id="PS50862"/>
    </source>
</evidence>
<dbReference type="GO" id="GO:0005829">
    <property type="term" value="C:cytosol"/>
    <property type="evidence" value="ECO:0007669"/>
    <property type="project" value="TreeGrafter"/>
</dbReference>
<dbReference type="EC" id="6.1.1.15" evidence="3"/>
<organism evidence="13">
    <name type="scientific">hydrothermal vent metagenome</name>
    <dbReference type="NCBI Taxonomy" id="652676"/>
    <lineage>
        <taxon>unclassified sequences</taxon>
        <taxon>metagenomes</taxon>
        <taxon>ecological metagenomes</taxon>
    </lineage>
</organism>
<dbReference type="InterPro" id="IPR002316">
    <property type="entry name" value="Pro-tRNA-ligase_IIa"/>
</dbReference>
<comment type="subcellular location">
    <subcellularLocation>
        <location evidence="1">Cytoplasm</location>
    </subcellularLocation>
</comment>
<dbReference type="GO" id="GO:0005524">
    <property type="term" value="F:ATP binding"/>
    <property type="evidence" value="ECO:0007669"/>
    <property type="project" value="UniProtKB-KW"/>
</dbReference>
<dbReference type="InterPro" id="IPR050062">
    <property type="entry name" value="Pro-tRNA_synthetase"/>
</dbReference>
<dbReference type="PRINTS" id="PR01046">
    <property type="entry name" value="TRNASYNTHPRO"/>
</dbReference>
<dbReference type="PANTHER" id="PTHR42753:SF2">
    <property type="entry name" value="PROLINE--TRNA LIGASE"/>
    <property type="match status" value="1"/>
</dbReference>
<evidence type="ECO:0000256" key="6">
    <source>
        <dbReference type="ARBA" id="ARBA00022741"/>
    </source>
</evidence>
<evidence type="ECO:0000256" key="2">
    <source>
        <dbReference type="ARBA" id="ARBA00011738"/>
    </source>
</evidence>
<name>A0A3B0V9N6_9ZZZZ</name>
<dbReference type="AlphaFoldDB" id="A0A3B0V9N6"/>
<dbReference type="InterPro" id="IPR033730">
    <property type="entry name" value="ProRS_core_prok"/>
</dbReference>
<evidence type="ECO:0000256" key="5">
    <source>
        <dbReference type="ARBA" id="ARBA00022598"/>
    </source>
</evidence>
<feature type="domain" description="Aminoacyl-transfer RNA synthetases class-II family profile" evidence="12">
    <location>
        <begin position="33"/>
        <end position="250"/>
    </location>
</feature>
<dbReference type="InterPro" id="IPR002314">
    <property type="entry name" value="aa-tRNA-synt_IIb"/>
</dbReference>
<dbReference type="FunFam" id="3.30.930.10:FF:000066">
    <property type="entry name" value="Proline--tRNA ligase"/>
    <property type="match status" value="1"/>
</dbReference>
<evidence type="ECO:0000313" key="13">
    <source>
        <dbReference type="EMBL" id="VAW35522.1"/>
    </source>
</evidence>
<dbReference type="Gene3D" id="3.30.930.10">
    <property type="entry name" value="Bira Bifunctional Protein, Domain 2"/>
    <property type="match status" value="1"/>
</dbReference>
<reference evidence="13" key="1">
    <citation type="submission" date="2018-06" db="EMBL/GenBank/DDBJ databases">
        <authorList>
            <person name="Zhirakovskaya E."/>
        </authorList>
    </citation>
    <scope>NUCLEOTIDE SEQUENCE</scope>
</reference>